<feature type="domain" description="UspA" evidence="2">
    <location>
        <begin position="1"/>
        <end position="133"/>
    </location>
</feature>
<evidence type="ECO:0000313" key="3">
    <source>
        <dbReference type="EMBL" id="RSM85133.1"/>
    </source>
</evidence>
<dbReference type="RefSeq" id="WP_037267481.1">
    <property type="nucleotide sequence ID" value="NZ_QHKI01000013.1"/>
</dbReference>
<accession>A0A428ZAM9</accession>
<dbReference type="InterPro" id="IPR006016">
    <property type="entry name" value="UspA"/>
</dbReference>
<comment type="similarity">
    <text evidence="1">Belongs to the universal stress protein A family.</text>
</comment>
<dbReference type="AlphaFoldDB" id="A0A428ZAM9"/>
<protein>
    <submittedName>
        <fullName evidence="3">Universal stress protein</fullName>
    </submittedName>
</protein>
<dbReference type="PRINTS" id="PR01438">
    <property type="entry name" value="UNVRSLSTRESS"/>
</dbReference>
<gene>
    <name evidence="3" type="ORF">DMH04_17645</name>
</gene>
<dbReference type="InterPro" id="IPR006015">
    <property type="entry name" value="Universal_stress_UspA"/>
</dbReference>
<proteinExistence type="inferred from homology"/>
<sequence>MSKPIVVGIDGRPDSDIALEWATAEAAHRKVPLLILHAGEVSPIRSVSRGPLLEATRTTSERVVDKAIAIVQTTNRDISVSSVIAPGDPADVLISWSTEALMLVLGNRGRPPLLGSVCAKVTTQARCPVIIARTMPSKHAPVVLGVDGSPVSKTAAAFAFDYAARHTTGVRAVHTWHRSSLPSSGDLPAQRRAHLRVVTETLADAHDHHPKVPAWVVSTIGNARDVLRDESMQAQLLVVGTHGHGATSGLLLGSVSQAMMRTASCPVAVIPSI</sequence>
<name>A0A428ZAM9_KIBAR</name>
<comment type="caution">
    <text evidence="3">The sequence shown here is derived from an EMBL/GenBank/DDBJ whole genome shotgun (WGS) entry which is preliminary data.</text>
</comment>
<organism evidence="3 4">
    <name type="scientific">Kibdelosporangium aridum</name>
    <dbReference type="NCBI Taxonomy" id="2030"/>
    <lineage>
        <taxon>Bacteria</taxon>
        <taxon>Bacillati</taxon>
        <taxon>Actinomycetota</taxon>
        <taxon>Actinomycetes</taxon>
        <taxon>Pseudonocardiales</taxon>
        <taxon>Pseudonocardiaceae</taxon>
        <taxon>Kibdelosporangium</taxon>
    </lineage>
</organism>
<dbReference type="PANTHER" id="PTHR31964">
    <property type="entry name" value="ADENINE NUCLEOTIDE ALPHA HYDROLASES-LIKE SUPERFAMILY PROTEIN"/>
    <property type="match status" value="1"/>
</dbReference>
<dbReference type="InterPro" id="IPR014729">
    <property type="entry name" value="Rossmann-like_a/b/a_fold"/>
</dbReference>
<dbReference type="PANTHER" id="PTHR31964:SF113">
    <property type="entry name" value="USPA DOMAIN-CONTAINING PROTEIN"/>
    <property type="match status" value="1"/>
</dbReference>
<dbReference type="Pfam" id="PF00582">
    <property type="entry name" value="Usp"/>
    <property type="match status" value="2"/>
</dbReference>
<feature type="domain" description="UspA" evidence="2">
    <location>
        <begin position="142"/>
        <end position="271"/>
    </location>
</feature>
<dbReference type="EMBL" id="QHKI01000013">
    <property type="protein sequence ID" value="RSM85133.1"/>
    <property type="molecule type" value="Genomic_DNA"/>
</dbReference>
<evidence type="ECO:0000256" key="1">
    <source>
        <dbReference type="ARBA" id="ARBA00008791"/>
    </source>
</evidence>
<evidence type="ECO:0000259" key="2">
    <source>
        <dbReference type="Pfam" id="PF00582"/>
    </source>
</evidence>
<dbReference type="OrthoDB" id="3404132at2"/>
<dbReference type="Gene3D" id="3.40.50.620">
    <property type="entry name" value="HUPs"/>
    <property type="match status" value="2"/>
</dbReference>
<evidence type="ECO:0000313" key="4">
    <source>
        <dbReference type="Proteomes" id="UP000287547"/>
    </source>
</evidence>
<reference evidence="3 4" key="1">
    <citation type="submission" date="2018-05" db="EMBL/GenBank/DDBJ databases">
        <title>Evolution of GPA BGCs.</title>
        <authorList>
            <person name="Waglechner N."/>
            <person name="Wright G.D."/>
        </authorList>
    </citation>
    <scope>NUCLEOTIDE SEQUENCE [LARGE SCALE GENOMIC DNA]</scope>
    <source>
        <strain evidence="3 4">A82846</strain>
    </source>
</reference>
<dbReference type="Proteomes" id="UP000287547">
    <property type="component" value="Unassembled WGS sequence"/>
</dbReference>
<dbReference type="SUPFAM" id="SSF52402">
    <property type="entry name" value="Adenine nucleotide alpha hydrolases-like"/>
    <property type="match status" value="2"/>
</dbReference>